<dbReference type="SUPFAM" id="SSF48179">
    <property type="entry name" value="6-phosphogluconate dehydrogenase C-terminal domain-like"/>
    <property type="match status" value="1"/>
</dbReference>
<dbReference type="InterPro" id="IPR019665">
    <property type="entry name" value="OxRdtase/DH_put_Rossmann_dom"/>
</dbReference>
<evidence type="ECO:0000313" key="5">
    <source>
        <dbReference type="Proteomes" id="UP000295388"/>
    </source>
</evidence>
<evidence type="ECO:0000256" key="1">
    <source>
        <dbReference type="SAM" id="MobiDB-lite"/>
    </source>
</evidence>
<dbReference type="EMBL" id="SNWQ01000001">
    <property type="protein sequence ID" value="TDO54245.1"/>
    <property type="molecule type" value="Genomic_DNA"/>
</dbReference>
<dbReference type="AlphaFoldDB" id="A0A4R6KNP5"/>
<dbReference type="Gene3D" id="1.10.1040.20">
    <property type="entry name" value="ProC-like, C-terminal domain"/>
    <property type="match status" value="1"/>
</dbReference>
<dbReference type="Pfam" id="PF10728">
    <property type="entry name" value="DUF2520"/>
    <property type="match status" value="1"/>
</dbReference>
<proteinExistence type="predicted"/>
<dbReference type="Gene3D" id="3.40.50.720">
    <property type="entry name" value="NAD(P)-binding Rossmann-like Domain"/>
    <property type="match status" value="1"/>
</dbReference>
<dbReference type="Pfam" id="PF10727">
    <property type="entry name" value="Rossmann-like"/>
    <property type="match status" value="1"/>
</dbReference>
<comment type="caution">
    <text evidence="4">The sequence shown here is derived from an EMBL/GenBank/DDBJ whole genome shotgun (WGS) entry which is preliminary data.</text>
</comment>
<feature type="domain" description="DUF2520" evidence="3">
    <location>
        <begin position="126"/>
        <end position="248"/>
    </location>
</feature>
<dbReference type="InterPro" id="IPR036291">
    <property type="entry name" value="NAD(P)-bd_dom_sf"/>
</dbReference>
<feature type="region of interest" description="Disordered" evidence="1">
    <location>
        <begin position="273"/>
        <end position="315"/>
    </location>
</feature>
<keyword evidence="5" id="KW-1185">Reference proteome</keyword>
<feature type="compositionally biased region" description="Basic and acidic residues" evidence="1">
    <location>
        <begin position="298"/>
        <end position="315"/>
    </location>
</feature>
<protein>
    <submittedName>
        <fullName evidence="4">Putative short-subunit dehydrogenase-like oxidoreductase (DUF2520 family)</fullName>
    </submittedName>
</protein>
<organism evidence="4 5">
    <name type="scientific">Kribbella caucasensis</name>
    <dbReference type="NCBI Taxonomy" id="2512215"/>
    <lineage>
        <taxon>Bacteria</taxon>
        <taxon>Bacillati</taxon>
        <taxon>Actinomycetota</taxon>
        <taxon>Actinomycetes</taxon>
        <taxon>Propionibacteriales</taxon>
        <taxon>Kribbellaceae</taxon>
        <taxon>Kribbella</taxon>
    </lineage>
</organism>
<dbReference type="SUPFAM" id="SSF51735">
    <property type="entry name" value="NAD(P)-binding Rossmann-fold domains"/>
    <property type="match status" value="1"/>
</dbReference>
<evidence type="ECO:0000259" key="3">
    <source>
        <dbReference type="Pfam" id="PF10728"/>
    </source>
</evidence>
<name>A0A4R6KNP5_9ACTN</name>
<reference evidence="4 5" key="1">
    <citation type="submission" date="2019-03" db="EMBL/GenBank/DDBJ databases">
        <title>Genomic Encyclopedia of Type Strains, Phase III (KMG-III): the genomes of soil and plant-associated and newly described type strains.</title>
        <authorList>
            <person name="Whitman W."/>
        </authorList>
    </citation>
    <scope>NUCLEOTIDE SEQUENCE [LARGE SCALE GENOMIC DNA]</scope>
    <source>
        <strain evidence="4 5">VKM Ac-2527</strain>
    </source>
</reference>
<dbReference type="Proteomes" id="UP000295388">
    <property type="component" value="Unassembled WGS sequence"/>
</dbReference>
<accession>A0A4R6KNP5</accession>
<dbReference type="InterPro" id="IPR037108">
    <property type="entry name" value="TM1727-like_C_sf"/>
</dbReference>
<feature type="domain" description="Putative oxidoreductase/dehydrogenase Rossmann-like" evidence="2">
    <location>
        <begin position="4"/>
        <end position="111"/>
    </location>
</feature>
<dbReference type="InterPro" id="IPR008927">
    <property type="entry name" value="6-PGluconate_DH-like_C_sf"/>
</dbReference>
<dbReference type="InterPro" id="IPR018931">
    <property type="entry name" value="DUF2520"/>
</dbReference>
<sequence length="315" mass="32625">MERIGIIGAGRAGSALGAALASAGYPVTGLTARSRASAERAARLLPGVPVLPPDEVTRRADVVLVAVPDDLIGSVAAGLPLTTDQYVVHLSGAHGLSVFGDVVAVPVALHPPMTFTGGRAELDGVVFTATAPEQARAFVERLVKDLGAGVQWVAEAERARYHAGVVHAANHLTTLLAQAFAVLREAGVDDPAATLRPLLTATLDNTLRSGHDALTGPIARGDVDTVAAHLAVLRDRTASTYAELARATVDLAAADGRLDDGVVRRFKQLLAEQGTGDEEPAHGQASGRAAQSRAVPDTAERELVLERDLTGEAPR</sequence>
<evidence type="ECO:0000313" key="4">
    <source>
        <dbReference type="EMBL" id="TDO54245.1"/>
    </source>
</evidence>
<evidence type="ECO:0000259" key="2">
    <source>
        <dbReference type="Pfam" id="PF10727"/>
    </source>
</evidence>
<dbReference type="PANTHER" id="PTHR40459:SF1">
    <property type="entry name" value="CONSERVED HYPOTHETICAL ALANINE AND LEUCINE RICH PROTEIN"/>
    <property type="match status" value="1"/>
</dbReference>
<gene>
    <name evidence="4" type="ORF">EV643_10126</name>
</gene>
<dbReference type="PANTHER" id="PTHR40459">
    <property type="entry name" value="CONSERVED HYPOTHETICAL ALANINE AND LEUCINE RICH PROTEIN"/>
    <property type="match status" value="1"/>
</dbReference>